<evidence type="ECO:0000256" key="1">
    <source>
        <dbReference type="SAM" id="MobiDB-lite"/>
    </source>
</evidence>
<evidence type="ECO:0000313" key="2">
    <source>
        <dbReference type="EMBL" id="KKM63096.1"/>
    </source>
</evidence>
<gene>
    <name evidence="2" type="ORF">LCGC14_1514990</name>
</gene>
<feature type="compositionally biased region" description="Basic and acidic residues" evidence="1">
    <location>
        <begin position="34"/>
        <end position="46"/>
    </location>
</feature>
<dbReference type="EMBL" id="LAZR01011162">
    <property type="protein sequence ID" value="KKM63096.1"/>
    <property type="molecule type" value="Genomic_DNA"/>
</dbReference>
<reference evidence="2" key="1">
    <citation type="journal article" date="2015" name="Nature">
        <title>Complex archaea that bridge the gap between prokaryotes and eukaryotes.</title>
        <authorList>
            <person name="Spang A."/>
            <person name="Saw J.H."/>
            <person name="Jorgensen S.L."/>
            <person name="Zaremba-Niedzwiedzka K."/>
            <person name="Martijn J."/>
            <person name="Lind A.E."/>
            <person name="van Eijk R."/>
            <person name="Schleper C."/>
            <person name="Guy L."/>
            <person name="Ettema T.J."/>
        </authorList>
    </citation>
    <scope>NUCLEOTIDE SEQUENCE</scope>
</reference>
<feature type="compositionally biased region" description="Low complexity" evidence="1">
    <location>
        <begin position="1"/>
        <end position="13"/>
    </location>
</feature>
<sequence>MGSPVDVPQIEQPQEPEPVVDDAELSRLAAARRRREEARIGREDLVIRPPTTATTGVSSEAPVIGTGGKTTGLKIPT</sequence>
<proteinExistence type="predicted"/>
<protein>
    <submittedName>
        <fullName evidence="2">Uncharacterized protein</fullName>
    </submittedName>
</protein>
<dbReference type="AlphaFoldDB" id="A0A0F9JL16"/>
<comment type="caution">
    <text evidence="2">The sequence shown here is derived from an EMBL/GenBank/DDBJ whole genome shotgun (WGS) entry which is preliminary data.</text>
</comment>
<accession>A0A0F9JL16</accession>
<feature type="region of interest" description="Disordered" evidence="1">
    <location>
        <begin position="1"/>
        <end position="77"/>
    </location>
</feature>
<organism evidence="2">
    <name type="scientific">marine sediment metagenome</name>
    <dbReference type="NCBI Taxonomy" id="412755"/>
    <lineage>
        <taxon>unclassified sequences</taxon>
        <taxon>metagenomes</taxon>
        <taxon>ecological metagenomes</taxon>
    </lineage>
</organism>
<name>A0A0F9JL16_9ZZZZ</name>